<comment type="subcellular location">
    <subcellularLocation>
        <location evidence="1">Membrane</location>
        <topology evidence="1">Multi-pass membrane protein</topology>
    </subcellularLocation>
</comment>
<organism evidence="15 16">
    <name type="scientific">Larinioides sclopetarius</name>
    <dbReference type="NCBI Taxonomy" id="280406"/>
    <lineage>
        <taxon>Eukaryota</taxon>
        <taxon>Metazoa</taxon>
        <taxon>Ecdysozoa</taxon>
        <taxon>Arthropoda</taxon>
        <taxon>Chelicerata</taxon>
        <taxon>Arachnida</taxon>
        <taxon>Araneae</taxon>
        <taxon>Araneomorphae</taxon>
        <taxon>Entelegynae</taxon>
        <taxon>Araneoidea</taxon>
        <taxon>Araneidae</taxon>
        <taxon>Larinioides</taxon>
    </lineage>
</organism>
<dbReference type="AlphaFoldDB" id="A0AAV2BXG2"/>
<dbReference type="PRINTS" id="PR00080">
    <property type="entry name" value="SDRFAMILY"/>
</dbReference>
<evidence type="ECO:0000259" key="14">
    <source>
        <dbReference type="SMART" id="SM00822"/>
    </source>
</evidence>
<gene>
    <name evidence="15" type="ORF">LARSCL_LOCUS22198</name>
</gene>
<evidence type="ECO:0000256" key="8">
    <source>
        <dbReference type="ARBA" id="ARBA00023136"/>
    </source>
</evidence>
<evidence type="ECO:0000256" key="4">
    <source>
        <dbReference type="ARBA" id="ARBA00022857"/>
    </source>
</evidence>
<dbReference type="FunFam" id="3.40.50.720:FF:000131">
    <property type="entry name" value="Short-chain dehydrogenase/reductase 3"/>
    <property type="match status" value="1"/>
</dbReference>
<evidence type="ECO:0000256" key="6">
    <source>
        <dbReference type="ARBA" id="ARBA00023002"/>
    </source>
</evidence>
<dbReference type="Gene3D" id="3.40.50.720">
    <property type="entry name" value="NAD(P)-binding Rossmann-like Domain"/>
    <property type="match status" value="1"/>
</dbReference>
<keyword evidence="8 13" id="KW-0472">Membrane</keyword>
<evidence type="ECO:0000256" key="1">
    <source>
        <dbReference type="ARBA" id="ARBA00004141"/>
    </source>
</evidence>
<comment type="caution">
    <text evidence="15">The sequence shown here is derived from an EMBL/GenBank/DDBJ whole genome shotgun (WGS) entry which is preliminary data.</text>
</comment>
<dbReference type="CDD" id="cd05339">
    <property type="entry name" value="17beta-HSDXI-like_SDR_c"/>
    <property type="match status" value="1"/>
</dbReference>
<dbReference type="InterPro" id="IPR020904">
    <property type="entry name" value="Sc_DH/Rdtase_CS"/>
</dbReference>
<keyword evidence="6" id="KW-0560">Oxidoreductase</keyword>
<evidence type="ECO:0000256" key="7">
    <source>
        <dbReference type="ARBA" id="ARBA00023098"/>
    </source>
</evidence>
<dbReference type="PANTHER" id="PTHR24322:SF736">
    <property type="entry name" value="RETINOL DEHYDROGENASE 10"/>
    <property type="match status" value="1"/>
</dbReference>
<dbReference type="InterPro" id="IPR057326">
    <property type="entry name" value="KR_dom"/>
</dbReference>
<evidence type="ECO:0000256" key="2">
    <source>
        <dbReference type="ARBA" id="ARBA00006484"/>
    </source>
</evidence>
<accession>A0AAV2BXG2</accession>
<evidence type="ECO:0000256" key="13">
    <source>
        <dbReference type="SAM" id="Phobius"/>
    </source>
</evidence>
<dbReference type="EMBL" id="CAXIEN010000590">
    <property type="protein sequence ID" value="CAL1300922.1"/>
    <property type="molecule type" value="Genomic_DNA"/>
</dbReference>
<dbReference type="PROSITE" id="PS00061">
    <property type="entry name" value="ADH_SHORT"/>
    <property type="match status" value="1"/>
</dbReference>
<protein>
    <recommendedName>
        <fullName evidence="10">Short-chain dehydrogenase/reductase 3</fullName>
    </recommendedName>
    <alternativeName>
        <fullName evidence="11">Retinal short-chain dehydrogenase/reductase 1</fullName>
    </alternativeName>
</protein>
<dbReference type="GO" id="GO:0052650">
    <property type="term" value="F:all-trans-retinol dehydrogenase (NADP+) activity"/>
    <property type="evidence" value="ECO:0007669"/>
    <property type="project" value="UniProtKB-ARBA"/>
</dbReference>
<evidence type="ECO:0000256" key="11">
    <source>
        <dbReference type="ARBA" id="ARBA00082544"/>
    </source>
</evidence>
<feature type="domain" description="Ketoreductase" evidence="14">
    <location>
        <begin position="40"/>
        <end position="205"/>
    </location>
</feature>
<keyword evidence="3 13" id="KW-0812">Transmembrane</keyword>
<comment type="similarity">
    <text evidence="2 12">Belongs to the short-chain dehydrogenases/reductases (SDR) family.</text>
</comment>
<dbReference type="PANTHER" id="PTHR24322">
    <property type="entry name" value="PKSB"/>
    <property type="match status" value="1"/>
</dbReference>
<name>A0AAV2BXG2_9ARAC</name>
<feature type="transmembrane region" description="Helical" evidence="13">
    <location>
        <begin position="6"/>
        <end position="30"/>
    </location>
</feature>
<evidence type="ECO:0000256" key="10">
    <source>
        <dbReference type="ARBA" id="ARBA00068717"/>
    </source>
</evidence>
<keyword evidence="7" id="KW-0443">Lipid metabolism</keyword>
<proteinExistence type="inferred from homology"/>
<dbReference type="InterPro" id="IPR002347">
    <property type="entry name" value="SDR_fam"/>
</dbReference>
<reference evidence="15 16" key="1">
    <citation type="submission" date="2024-04" db="EMBL/GenBank/DDBJ databases">
        <authorList>
            <person name="Rising A."/>
            <person name="Reimegard J."/>
            <person name="Sonavane S."/>
            <person name="Akerstrom W."/>
            <person name="Nylinder S."/>
            <person name="Hedman E."/>
            <person name="Kallberg Y."/>
        </authorList>
    </citation>
    <scope>NUCLEOTIDE SEQUENCE [LARGE SCALE GENOMIC DNA]</scope>
</reference>
<keyword evidence="5 13" id="KW-1133">Transmembrane helix</keyword>
<evidence type="ECO:0000313" key="16">
    <source>
        <dbReference type="Proteomes" id="UP001497382"/>
    </source>
</evidence>
<evidence type="ECO:0000256" key="3">
    <source>
        <dbReference type="ARBA" id="ARBA00022692"/>
    </source>
</evidence>
<dbReference type="Pfam" id="PF00106">
    <property type="entry name" value="adh_short"/>
    <property type="match status" value="1"/>
</dbReference>
<dbReference type="SMART" id="SM00822">
    <property type="entry name" value="PKS_KR"/>
    <property type="match status" value="1"/>
</dbReference>
<evidence type="ECO:0000256" key="9">
    <source>
        <dbReference type="ARBA" id="ARBA00059620"/>
    </source>
</evidence>
<keyword evidence="16" id="KW-1185">Reference proteome</keyword>
<dbReference type="GO" id="GO:0005811">
    <property type="term" value="C:lipid droplet"/>
    <property type="evidence" value="ECO:0007669"/>
    <property type="project" value="TreeGrafter"/>
</dbReference>
<evidence type="ECO:0000256" key="12">
    <source>
        <dbReference type="RuleBase" id="RU000363"/>
    </source>
</evidence>
<dbReference type="GO" id="GO:0016020">
    <property type="term" value="C:membrane"/>
    <property type="evidence" value="ECO:0007669"/>
    <property type="project" value="UniProtKB-SubCell"/>
</dbReference>
<keyword evidence="4" id="KW-0521">NADP</keyword>
<sequence>MSVMEVLFELLVVLIKTVGTVCVSLFRVVIPEPFKSVREKVVLVTGSAGGLGRLLAQKFALLGAKVVLVDIDEVRNNETLENIKSMQCKAYAYTCDVSNENQVEALADRVYREVGDVDILVNNAGVLPGKPLLELTNVQIKKTFAINSMSHLWMIRQFLPRMLDRGEGHIAAISSVAGILGCSYLVDYCASKHAVIGLMSALQEELHEMGREEQIQLTVICPSTMNTGMVQNPKTRFPSLLPILDVDKASDIIVQSILRNKRLVVIPSFVHVIYKICNLFPPQVPLLLQRFLGYTIDPNVK</sequence>
<dbReference type="Proteomes" id="UP001497382">
    <property type="component" value="Unassembled WGS sequence"/>
</dbReference>
<dbReference type="SUPFAM" id="SSF51735">
    <property type="entry name" value="NAD(P)-binding Rossmann-fold domains"/>
    <property type="match status" value="1"/>
</dbReference>
<evidence type="ECO:0000256" key="5">
    <source>
        <dbReference type="ARBA" id="ARBA00022989"/>
    </source>
</evidence>
<dbReference type="PRINTS" id="PR00081">
    <property type="entry name" value="GDHRDH"/>
</dbReference>
<evidence type="ECO:0000313" key="15">
    <source>
        <dbReference type="EMBL" id="CAL1300922.1"/>
    </source>
</evidence>
<dbReference type="InterPro" id="IPR036291">
    <property type="entry name" value="NAD(P)-bd_dom_sf"/>
</dbReference>
<comment type="function">
    <text evidence="9">Catalyzes the reduction of all-trans-retinal to all-trans-retinol in the presence of NADPH.</text>
</comment>